<dbReference type="EMBL" id="CM000764">
    <property type="protein sequence ID" value="EES08282.1"/>
    <property type="molecule type" value="Genomic_DNA"/>
</dbReference>
<dbReference type="PANTHER" id="PTHR33110:SF125">
    <property type="entry name" value="OS05G0570350 PROTEIN"/>
    <property type="match status" value="1"/>
</dbReference>
<dbReference type="Pfam" id="PF00646">
    <property type="entry name" value="F-box"/>
    <property type="match status" value="1"/>
</dbReference>
<dbReference type="InterPro" id="IPR005174">
    <property type="entry name" value="KIB1-4_b-propeller"/>
</dbReference>
<reference evidence="2 3" key="1">
    <citation type="journal article" date="2009" name="Nature">
        <title>The Sorghum bicolor genome and the diversification of grasses.</title>
        <authorList>
            <person name="Paterson A.H."/>
            <person name="Bowers J.E."/>
            <person name="Bruggmann R."/>
            <person name="Dubchak I."/>
            <person name="Grimwood J."/>
            <person name="Gundlach H."/>
            <person name="Haberer G."/>
            <person name="Hellsten U."/>
            <person name="Mitros T."/>
            <person name="Poliakov A."/>
            <person name="Schmutz J."/>
            <person name="Spannagl M."/>
            <person name="Tang H."/>
            <person name="Wang X."/>
            <person name="Wicker T."/>
            <person name="Bharti A.K."/>
            <person name="Chapman J."/>
            <person name="Feltus F.A."/>
            <person name="Gowik U."/>
            <person name="Grigoriev I.V."/>
            <person name="Lyons E."/>
            <person name="Maher C.A."/>
            <person name="Martis M."/>
            <person name="Narechania A."/>
            <person name="Otillar R.P."/>
            <person name="Penning B.W."/>
            <person name="Salamov A.A."/>
            <person name="Wang Y."/>
            <person name="Zhang L."/>
            <person name="Carpita N.C."/>
            <person name="Freeling M."/>
            <person name="Gingle A.R."/>
            <person name="Hash C.T."/>
            <person name="Keller B."/>
            <person name="Klein P."/>
            <person name="Kresovich S."/>
            <person name="McCann M.C."/>
            <person name="Ming R."/>
            <person name="Peterson D.G."/>
            <person name="Mehboob-ur-Rahman"/>
            <person name="Ware D."/>
            <person name="Westhoff P."/>
            <person name="Mayer K.F."/>
            <person name="Messing J."/>
            <person name="Rokhsar D.S."/>
        </authorList>
    </citation>
    <scope>NUCLEOTIDE SEQUENCE [LARGE SCALE GENOMIC DNA]</scope>
    <source>
        <strain evidence="3">cv. BTx623</strain>
    </source>
</reference>
<dbReference type="PANTHER" id="PTHR33110">
    <property type="entry name" value="F-BOX/KELCH-REPEAT PROTEIN-RELATED"/>
    <property type="match status" value="1"/>
</dbReference>
<dbReference type="OMA" id="GRACHSW"/>
<dbReference type="eggNOG" id="ENOG502R45N">
    <property type="taxonomic scope" value="Eukaryota"/>
</dbReference>
<name>C5Y869_SORBI</name>
<dbReference type="OrthoDB" id="592721at2759"/>
<proteinExistence type="predicted"/>
<dbReference type="InterPro" id="IPR001810">
    <property type="entry name" value="F-box_dom"/>
</dbReference>
<evidence type="ECO:0000259" key="1">
    <source>
        <dbReference type="PROSITE" id="PS50181"/>
    </source>
</evidence>
<dbReference type="Gramene" id="EES08282">
    <property type="protein sequence ID" value="EES08282"/>
    <property type="gene ID" value="SORBI_3005G089700"/>
</dbReference>
<evidence type="ECO:0000313" key="3">
    <source>
        <dbReference type="Proteomes" id="UP000000768"/>
    </source>
</evidence>
<dbReference type="PROSITE" id="PS50181">
    <property type="entry name" value="FBOX"/>
    <property type="match status" value="1"/>
</dbReference>
<reference evidence="3" key="2">
    <citation type="journal article" date="2018" name="Plant J.">
        <title>The Sorghum bicolor reference genome: improved assembly, gene annotations, a transcriptome atlas, and signatures of genome organization.</title>
        <authorList>
            <person name="McCormick R.F."/>
            <person name="Truong S.K."/>
            <person name="Sreedasyam A."/>
            <person name="Jenkins J."/>
            <person name="Shu S."/>
            <person name="Sims D."/>
            <person name="Kennedy M."/>
            <person name="Amirebrahimi M."/>
            <person name="Weers B.D."/>
            <person name="McKinley B."/>
            <person name="Mattison A."/>
            <person name="Morishige D.T."/>
            <person name="Grimwood J."/>
            <person name="Schmutz J."/>
            <person name="Mullet J.E."/>
        </authorList>
    </citation>
    <scope>NUCLEOTIDE SEQUENCE [LARGE SCALE GENOMIC DNA]</scope>
    <source>
        <strain evidence="3">cv. BTx623</strain>
    </source>
</reference>
<evidence type="ECO:0000313" key="2">
    <source>
        <dbReference type="EMBL" id="EES08282.1"/>
    </source>
</evidence>
<dbReference type="AlphaFoldDB" id="C5Y869"/>
<dbReference type="KEGG" id="sbi:8071545"/>
<gene>
    <name evidence="2" type="ORF">SORBI_3005G089700</name>
</gene>
<dbReference type="Pfam" id="PF03478">
    <property type="entry name" value="Beta-prop_KIB1-4"/>
    <property type="match status" value="1"/>
</dbReference>
<dbReference type="SUPFAM" id="SSF81383">
    <property type="entry name" value="F-box domain"/>
    <property type="match status" value="1"/>
</dbReference>
<dbReference type="InParanoid" id="C5Y869"/>
<accession>C5Y869</accession>
<dbReference type="HOGENOM" id="CLU_019286_5_1_1"/>
<keyword evidence="3" id="KW-1185">Reference proteome</keyword>
<dbReference type="InterPro" id="IPR036047">
    <property type="entry name" value="F-box-like_dom_sf"/>
</dbReference>
<dbReference type="Gene3D" id="1.20.1280.50">
    <property type="match status" value="1"/>
</dbReference>
<protein>
    <recommendedName>
        <fullName evidence="1">F-box domain-containing protein</fullName>
    </recommendedName>
</protein>
<feature type="domain" description="F-box" evidence="1">
    <location>
        <begin position="11"/>
        <end position="65"/>
    </location>
</feature>
<dbReference type="Proteomes" id="UP000000768">
    <property type="component" value="Chromosome 5"/>
</dbReference>
<dbReference type="FunCoup" id="C5Y869">
    <property type="interactions" value="4"/>
</dbReference>
<organism evidence="2 3">
    <name type="scientific">Sorghum bicolor</name>
    <name type="common">Sorghum</name>
    <name type="synonym">Sorghum vulgare</name>
    <dbReference type="NCBI Taxonomy" id="4558"/>
    <lineage>
        <taxon>Eukaryota</taxon>
        <taxon>Viridiplantae</taxon>
        <taxon>Streptophyta</taxon>
        <taxon>Embryophyta</taxon>
        <taxon>Tracheophyta</taxon>
        <taxon>Spermatophyta</taxon>
        <taxon>Magnoliopsida</taxon>
        <taxon>Liliopsida</taxon>
        <taxon>Poales</taxon>
        <taxon>Poaceae</taxon>
        <taxon>PACMAD clade</taxon>
        <taxon>Panicoideae</taxon>
        <taxon>Andropogonodae</taxon>
        <taxon>Andropogoneae</taxon>
        <taxon>Sorghinae</taxon>
        <taxon>Sorghum</taxon>
    </lineage>
</organism>
<sequence>MAAAHQPPETPKTLVTLPDDLALEILGRVPCKDDRASMSLVCKAWRAMVARLSARPPPPLPWLLLPSRFRSHPTFRAACVLSGSCCVHPHHNHLSILPLLLPGARFVGSYDGTWIFLHYGGPTRAHGLLNLRTRQSVAIPSSFLRSDGLILNGMFILAATLSSSPNDPSCIGAAIVVAWRDPDPYAAAMVAAAPPSPRYRRFLAFWRMGWAVACEMALGGAASHHPGVYDVEDVVHHGGAFNVLVNYGDHILVCTQAEPVHQGTWGWMKSELLCFRPDDDERIYGQFVRARHIVASRGELLKVMRWKPRRGQPTSSMFKVFRATKRPQMPDDADFPVAEFPWAWSELDTLDGRILFVGYGCSRSYDADQYPDIEAGIYFLDDGKFYDEGVFFRDHFIRPYPCSDNGKYSEGCVQRCFPKTDKSDHSPPAWLLP</sequence>